<sequence length="539" mass="61288">MPAMQAEIQKQFNTKKVDKKAEQHPRVLDQITEDEPENIVMNNMVKGTSLFSSILDNITPRKAVLTPNKFDYFATFQSSANSHVKVTILIPSIDSSQPQQSLIVQCEKNIKISDLIGLSCYLYTANKMTPPLKDVTFYELKIAIDKDEIEYELPALDMEKRYGDSDFSMLALVDISRHGEAECKVPVTVYLYNAKPIHFNVESYNVSLKIIRDKCLELARHDLLLDEVRFGMYKVKRYELETLAKAGESLDLSKTLGSCGTNEFVILRENSARGNFAKLMHKRQRNSSIETDIIVESTMSVPATPCDQNASSVFGDINDANSSSISPALTLYLADTKILASCPIDRVYKLKLNHSSYLEVKEHYVQISTQKNKPTLIIPWALLSNYEFAMKSEDKALFKVIYLKFSKSNTISGVNKARNVMQKISLRKRSFSLGSSSVPSLPVPLLNMGLFSLTYDKEFYEKNIEFAKWKTLNFEVQKNYIKSLSEIFNDLDSNFAARLYMHSSDTHLSPSHSWNLLRSIQTERDNARTDTLNNTLIEE</sequence>
<organism evidence="1 2">
    <name type="scientific">Rhabditophanes sp. KR3021</name>
    <dbReference type="NCBI Taxonomy" id="114890"/>
    <lineage>
        <taxon>Eukaryota</taxon>
        <taxon>Metazoa</taxon>
        <taxon>Ecdysozoa</taxon>
        <taxon>Nematoda</taxon>
        <taxon>Chromadorea</taxon>
        <taxon>Rhabditida</taxon>
        <taxon>Tylenchina</taxon>
        <taxon>Panagrolaimomorpha</taxon>
        <taxon>Strongyloidoidea</taxon>
        <taxon>Alloionematidae</taxon>
        <taxon>Rhabditophanes</taxon>
    </lineage>
</organism>
<reference evidence="2" key="1">
    <citation type="submission" date="2016-11" db="UniProtKB">
        <authorList>
            <consortium name="WormBaseParasite"/>
        </authorList>
    </citation>
    <scope>IDENTIFICATION</scope>
    <source>
        <strain evidence="2">KR3021</strain>
    </source>
</reference>
<dbReference type="Proteomes" id="UP000095286">
    <property type="component" value="Unplaced"/>
</dbReference>
<evidence type="ECO:0000313" key="1">
    <source>
        <dbReference type="Proteomes" id="UP000095286"/>
    </source>
</evidence>
<protein>
    <submittedName>
        <fullName evidence="2">CRIM domain-containing protein</fullName>
    </submittedName>
</protein>
<accession>A0AC35TIN6</accession>
<proteinExistence type="predicted"/>
<evidence type="ECO:0000313" key="2">
    <source>
        <dbReference type="WBParaSite" id="RSKR_0000095700.1"/>
    </source>
</evidence>
<dbReference type="WBParaSite" id="RSKR_0000095700.1">
    <property type="protein sequence ID" value="RSKR_0000095700.1"/>
    <property type="gene ID" value="RSKR_0000095700"/>
</dbReference>
<name>A0AC35TIN6_9BILA</name>